<keyword evidence="5 8" id="KW-0812">Transmembrane</keyword>
<feature type="transmembrane region" description="Helical" evidence="8">
    <location>
        <begin position="21"/>
        <end position="38"/>
    </location>
</feature>
<dbReference type="Pfam" id="PF07690">
    <property type="entry name" value="MFS_1"/>
    <property type="match status" value="1"/>
</dbReference>
<proteinExistence type="inferred from homology"/>
<feature type="transmembrane region" description="Helical" evidence="8">
    <location>
        <begin position="293"/>
        <end position="314"/>
    </location>
</feature>
<feature type="transmembrane region" description="Helical" evidence="8">
    <location>
        <begin position="117"/>
        <end position="135"/>
    </location>
</feature>
<evidence type="ECO:0000256" key="6">
    <source>
        <dbReference type="ARBA" id="ARBA00022989"/>
    </source>
</evidence>
<evidence type="ECO:0000256" key="7">
    <source>
        <dbReference type="ARBA" id="ARBA00023136"/>
    </source>
</evidence>
<feature type="transmembrane region" description="Helical" evidence="8">
    <location>
        <begin position="320"/>
        <end position="342"/>
    </location>
</feature>
<gene>
    <name evidence="10" type="ORF">A361_04425</name>
</gene>
<dbReference type="GO" id="GO:0042910">
    <property type="term" value="F:xenobiotic transmembrane transporter activity"/>
    <property type="evidence" value="ECO:0007669"/>
    <property type="project" value="InterPro"/>
</dbReference>
<feature type="transmembrane region" description="Helical" evidence="8">
    <location>
        <begin position="354"/>
        <end position="374"/>
    </location>
</feature>
<evidence type="ECO:0000259" key="9">
    <source>
        <dbReference type="PROSITE" id="PS50850"/>
    </source>
</evidence>
<dbReference type="GO" id="GO:1990961">
    <property type="term" value="P:xenobiotic detoxification by transmembrane export across the plasma membrane"/>
    <property type="evidence" value="ECO:0007669"/>
    <property type="project" value="InterPro"/>
</dbReference>
<feature type="transmembrane region" description="Helical" evidence="8">
    <location>
        <begin position="262"/>
        <end position="281"/>
    </location>
</feature>
<reference evidence="10 11" key="1">
    <citation type="submission" date="2016-04" db="EMBL/GenBank/DDBJ databases">
        <title>Complete genome sequence of Bacillus oceanisediminis strain 2691.</title>
        <authorList>
            <person name="Jeong H."/>
            <person name="Kim H.J."/>
            <person name="Lee D.-W."/>
        </authorList>
    </citation>
    <scope>NUCLEOTIDE SEQUENCE [LARGE SCALE GENOMIC DNA]</scope>
    <source>
        <strain evidence="10 11">2691</strain>
    </source>
</reference>
<feature type="domain" description="Major facilitator superfamily (MFS) profile" evidence="9">
    <location>
        <begin position="21"/>
        <end position="405"/>
    </location>
</feature>
<dbReference type="PRINTS" id="PR01035">
    <property type="entry name" value="TCRTETA"/>
</dbReference>
<feature type="transmembrane region" description="Helical" evidence="8">
    <location>
        <begin position="90"/>
        <end position="111"/>
    </location>
</feature>
<name>A0A161JTV1_9BACI</name>
<dbReference type="InterPro" id="IPR036259">
    <property type="entry name" value="MFS_trans_sf"/>
</dbReference>
<dbReference type="CDD" id="cd17320">
    <property type="entry name" value="MFS_MdfA_MDR_like"/>
    <property type="match status" value="1"/>
</dbReference>
<comment type="similarity">
    <text evidence="2 8">Belongs to the major facilitator superfamily. Bcr/CmlA family.</text>
</comment>
<keyword evidence="4 8" id="KW-1003">Cell membrane</keyword>
<evidence type="ECO:0000256" key="8">
    <source>
        <dbReference type="RuleBase" id="RU365088"/>
    </source>
</evidence>
<keyword evidence="7 8" id="KW-0472">Membrane</keyword>
<evidence type="ECO:0000256" key="2">
    <source>
        <dbReference type="ARBA" id="ARBA00006236"/>
    </source>
</evidence>
<evidence type="ECO:0000313" key="10">
    <source>
        <dbReference type="EMBL" id="AND38391.1"/>
    </source>
</evidence>
<comment type="subcellular location">
    <subcellularLocation>
        <location evidence="1 8">Cell membrane</location>
        <topology evidence="1 8">Multi-pass membrane protein</topology>
    </subcellularLocation>
</comment>
<dbReference type="PANTHER" id="PTHR23502">
    <property type="entry name" value="MAJOR FACILITATOR SUPERFAMILY"/>
    <property type="match status" value="1"/>
</dbReference>
<dbReference type="EMBL" id="CP015506">
    <property type="protein sequence ID" value="AND38391.1"/>
    <property type="molecule type" value="Genomic_DNA"/>
</dbReference>
<dbReference type="KEGG" id="bon:A361_04425"/>
<organism evidence="10 11">
    <name type="scientific">Cytobacillus oceanisediminis 2691</name>
    <dbReference type="NCBI Taxonomy" id="1196031"/>
    <lineage>
        <taxon>Bacteria</taxon>
        <taxon>Bacillati</taxon>
        <taxon>Bacillota</taxon>
        <taxon>Bacilli</taxon>
        <taxon>Bacillales</taxon>
        <taxon>Bacillaceae</taxon>
        <taxon>Cytobacillus</taxon>
    </lineage>
</organism>
<dbReference type="FunFam" id="1.20.1720.10:FF:000005">
    <property type="entry name" value="Bcr/CflA family efflux transporter"/>
    <property type="match status" value="1"/>
</dbReference>
<dbReference type="GO" id="GO:0005886">
    <property type="term" value="C:plasma membrane"/>
    <property type="evidence" value="ECO:0007669"/>
    <property type="project" value="UniProtKB-SubCell"/>
</dbReference>
<evidence type="ECO:0000256" key="1">
    <source>
        <dbReference type="ARBA" id="ARBA00004651"/>
    </source>
</evidence>
<dbReference type="PANTHER" id="PTHR23502:SF132">
    <property type="entry name" value="POLYAMINE TRANSPORTER 2-RELATED"/>
    <property type="match status" value="1"/>
</dbReference>
<evidence type="ECO:0000256" key="4">
    <source>
        <dbReference type="ARBA" id="ARBA00022475"/>
    </source>
</evidence>
<dbReference type="Proteomes" id="UP000077856">
    <property type="component" value="Chromosome"/>
</dbReference>
<dbReference type="InterPro" id="IPR011701">
    <property type="entry name" value="MFS"/>
</dbReference>
<dbReference type="InterPro" id="IPR020846">
    <property type="entry name" value="MFS_dom"/>
</dbReference>
<dbReference type="InterPro" id="IPR004812">
    <property type="entry name" value="Efflux_drug-R_Bcr/CmlA"/>
</dbReference>
<sequence>MNDSLGNIRNAPGAPSKSRRLWMAIVLGTLAAFAPLSIDMYLPALPDIANDLHTKPSLVQLSLTFFLLGLSLGQLLAGPLSDVRGRRKPLLIGLLIYFAVSLLCAFSQSIWGLIGLRFIQGLAGAAGIVISRAIVRDLYSGTELTKFFSLLALVNGVAPILAPILGGQLLRIAPWQGVFIVLSVIGLVMFLVVLFGLPETLSEDSRSQGGIKNTLTTFQQLLSDRSFIGYALSQGLVFAAMFAYISGSPFVLQNMYGASPQMFSLIFAINGLGIIISSQITGRLAGRISERKLFTAGICISFIGAIALLIMLLLDAGLYAILPPLFFVVASIGVVSTSGFSLAMQNQGKSAGSASALLGVLSLIFGGGVAPLVGLGDRPAISMGIVIACASTGAVLSYMFLAARPSGKSIDNEKAAM</sequence>
<dbReference type="RefSeq" id="WP_019379407.1">
    <property type="nucleotide sequence ID" value="NZ_CP015506.1"/>
</dbReference>
<dbReference type="SUPFAM" id="SSF103473">
    <property type="entry name" value="MFS general substrate transporter"/>
    <property type="match status" value="1"/>
</dbReference>
<evidence type="ECO:0000313" key="11">
    <source>
        <dbReference type="Proteomes" id="UP000077856"/>
    </source>
</evidence>
<dbReference type="PROSITE" id="PS50850">
    <property type="entry name" value="MFS"/>
    <property type="match status" value="1"/>
</dbReference>
<dbReference type="AlphaFoldDB" id="A0A161JTV1"/>
<dbReference type="STRING" id="1196031.A361_04425"/>
<keyword evidence="3 8" id="KW-0813">Transport</keyword>
<feature type="transmembrane region" description="Helical" evidence="8">
    <location>
        <begin position="380"/>
        <end position="401"/>
    </location>
</feature>
<feature type="transmembrane region" description="Helical" evidence="8">
    <location>
        <begin position="177"/>
        <end position="197"/>
    </location>
</feature>
<protein>
    <recommendedName>
        <fullName evidence="8">Bcr/CflA family efflux transporter</fullName>
    </recommendedName>
</protein>
<dbReference type="eggNOG" id="COG2814">
    <property type="taxonomic scope" value="Bacteria"/>
</dbReference>
<evidence type="ECO:0000256" key="3">
    <source>
        <dbReference type="ARBA" id="ARBA00022448"/>
    </source>
</evidence>
<keyword evidence="6 8" id="KW-1133">Transmembrane helix</keyword>
<dbReference type="InterPro" id="IPR001958">
    <property type="entry name" value="Tet-R_TetA/multi-R_MdtG-like"/>
</dbReference>
<accession>A0A161JTV1</accession>
<dbReference type="Gene3D" id="1.20.1720.10">
    <property type="entry name" value="Multidrug resistance protein D"/>
    <property type="match status" value="1"/>
</dbReference>
<feature type="transmembrane region" description="Helical" evidence="8">
    <location>
        <begin position="227"/>
        <end position="247"/>
    </location>
</feature>
<evidence type="ECO:0000256" key="5">
    <source>
        <dbReference type="ARBA" id="ARBA00022692"/>
    </source>
</evidence>
<feature type="transmembrane region" description="Helical" evidence="8">
    <location>
        <begin position="147"/>
        <end position="165"/>
    </location>
</feature>
<dbReference type="NCBIfam" id="TIGR00710">
    <property type="entry name" value="efflux_Bcr_CflA"/>
    <property type="match status" value="1"/>
</dbReference>
<feature type="transmembrane region" description="Helical" evidence="8">
    <location>
        <begin position="58"/>
        <end position="78"/>
    </location>
</feature>